<dbReference type="Proteomes" id="UP000557688">
    <property type="component" value="Unassembled WGS sequence"/>
</dbReference>
<dbReference type="FunFam" id="3.30.565.10:FF:000006">
    <property type="entry name" value="Sensor histidine kinase WalK"/>
    <property type="match status" value="1"/>
</dbReference>
<dbReference type="PROSITE" id="PS50109">
    <property type="entry name" value="HIS_KIN"/>
    <property type="match status" value="1"/>
</dbReference>
<dbReference type="GO" id="GO:0030295">
    <property type="term" value="F:protein kinase activator activity"/>
    <property type="evidence" value="ECO:0007669"/>
    <property type="project" value="TreeGrafter"/>
</dbReference>
<evidence type="ECO:0000256" key="5">
    <source>
        <dbReference type="ARBA" id="ARBA00022553"/>
    </source>
</evidence>
<dbReference type="SMART" id="SM00388">
    <property type="entry name" value="HisKA"/>
    <property type="match status" value="1"/>
</dbReference>
<protein>
    <recommendedName>
        <fullName evidence="3">histidine kinase</fullName>
        <ecNumber evidence="3">2.7.13.3</ecNumber>
    </recommendedName>
</protein>
<dbReference type="SUPFAM" id="SSF55874">
    <property type="entry name" value="ATPase domain of HSP90 chaperone/DNA topoisomerase II/histidine kinase"/>
    <property type="match status" value="1"/>
</dbReference>
<dbReference type="GO" id="GO:0005524">
    <property type="term" value="F:ATP binding"/>
    <property type="evidence" value="ECO:0007669"/>
    <property type="project" value="UniProtKB-KW"/>
</dbReference>
<sequence length="406" mass="42908">MIDAWLIAAGATGAVLGASLVSLRRRPQPLALDVAASQSVSTGGAEAEASRLLARIVDSLAAPIAVVDRGFSIRHANAVAHALLGDAAGAVLRHPALRAAAATLSAASVTEIEIPLDVPVQRRLRASLMRLPEPFARDGLLGVVLDDRTQNLALDRMRADFVANASHELRTPLAALIGFIDTLRGPAADDPVAQQRFLEIMSGQAQRMRRLIDNLMSLSRVQLTEHERPRGVADAGLLAERVAAELRPLFATRDQNLSLDIHSGLPQVAADTDQIAQVIGNLLDNASKYSPAGAHVRLSVEAAPSASVSLDEPLWSALPGVVISVADDGPGIAEQHIPRLTERFYRVDESHAGRSGSGLGLAIVKHIIGRHRGKLAIESTPGEGSIFRVWLPAAAADAGRASQKYP</sequence>
<dbReference type="GO" id="GO:0000155">
    <property type="term" value="F:phosphorelay sensor kinase activity"/>
    <property type="evidence" value="ECO:0007669"/>
    <property type="project" value="InterPro"/>
</dbReference>
<dbReference type="Pfam" id="PF00512">
    <property type="entry name" value="HisKA"/>
    <property type="match status" value="1"/>
</dbReference>
<dbReference type="CDD" id="cd00075">
    <property type="entry name" value="HATPase"/>
    <property type="match status" value="1"/>
</dbReference>
<dbReference type="GO" id="GO:0000156">
    <property type="term" value="F:phosphorelay response regulator activity"/>
    <property type="evidence" value="ECO:0007669"/>
    <property type="project" value="TreeGrafter"/>
</dbReference>
<dbReference type="CDD" id="cd00082">
    <property type="entry name" value="HisKA"/>
    <property type="match status" value="1"/>
</dbReference>
<dbReference type="InterPro" id="IPR036890">
    <property type="entry name" value="HATPase_C_sf"/>
</dbReference>
<evidence type="ECO:0000256" key="3">
    <source>
        <dbReference type="ARBA" id="ARBA00012438"/>
    </source>
</evidence>
<evidence type="ECO:0000313" key="13">
    <source>
        <dbReference type="EMBL" id="MBB3172542.1"/>
    </source>
</evidence>
<evidence type="ECO:0000256" key="7">
    <source>
        <dbReference type="ARBA" id="ARBA00022741"/>
    </source>
</evidence>
<keyword evidence="11" id="KW-0472">Membrane</keyword>
<gene>
    <name evidence="13" type="ORF">FHR90_000348</name>
    <name evidence="14" type="ORF">HUK83_03770</name>
</gene>
<proteinExistence type="predicted"/>
<dbReference type="EMBL" id="JACHXV010000001">
    <property type="protein sequence ID" value="MBB3172542.1"/>
    <property type="molecule type" value="Genomic_DNA"/>
</dbReference>
<feature type="domain" description="Histidine kinase" evidence="12">
    <location>
        <begin position="164"/>
        <end position="395"/>
    </location>
</feature>
<dbReference type="Gene3D" id="3.30.565.10">
    <property type="entry name" value="Histidine kinase-like ATPase, C-terminal domain"/>
    <property type="match status" value="1"/>
</dbReference>
<evidence type="ECO:0000256" key="6">
    <source>
        <dbReference type="ARBA" id="ARBA00022679"/>
    </source>
</evidence>
<organism evidence="13 15">
    <name type="scientific">Endobacter medicaginis</name>
    <dbReference type="NCBI Taxonomy" id="1181271"/>
    <lineage>
        <taxon>Bacteria</taxon>
        <taxon>Pseudomonadati</taxon>
        <taxon>Pseudomonadota</taxon>
        <taxon>Alphaproteobacteria</taxon>
        <taxon>Acetobacterales</taxon>
        <taxon>Acetobacteraceae</taxon>
        <taxon>Endobacter</taxon>
    </lineage>
</organism>
<evidence type="ECO:0000259" key="12">
    <source>
        <dbReference type="PROSITE" id="PS50109"/>
    </source>
</evidence>
<evidence type="ECO:0000256" key="2">
    <source>
        <dbReference type="ARBA" id="ARBA00004236"/>
    </source>
</evidence>
<keyword evidence="10" id="KW-0902">Two-component regulatory system</keyword>
<dbReference type="InterPro" id="IPR004358">
    <property type="entry name" value="Sig_transdc_His_kin-like_C"/>
</dbReference>
<name>A0A839UYT3_9PROT</name>
<dbReference type="EC" id="2.7.13.3" evidence="3"/>
<dbReference type="InterPro" id="IPR003661">
    <property type="entry name" value="HisK_dim/P_dom"/>
</dbReference>
<comment type="subcellular location">
    <subcellularLocation>
        <location evidence="2">Cell membrane</location>
    </subcellularLocation>
</comment>
<dbReference type="Proteomes" id="UP000565205">
    <property type="component" value="Unassembled WGS sequence"/>
</dbReference>
<dbReference type="PANTHER" id="PTHR42878">
    <property type="entry name" value="TWO-COMPONENT HISTIDINE KINASE"/>
    <property type="match status" value="1"/>
</dbReference>
<dbReference type="GO" id="GO:0005886">
    <property type="term" value="C:plasma membrane"/>
    <property type="evidence" value="ECO:0007669"/>
    <property type="project" value="UniProtKB-SubCell"/>
</dbReference>
<dbReference type="InterPro" id="IPR003594">
    <property type="entry name" value="HATPase_dom"/>
</dbReference>
<dbReference type="AlphaFoldDB" id="A0A839UYT3"/>
<keyword evidence="15" id="KW-1185">Reference proteome</keyword>
<dbReference type="PRINTS" id="PR00344">
    <property type="entry name" value="BCTRLSENSOR"/>
</dbReference>
<dbReference type="InterPro" id="IPR000014">
    <property type="entry name" value="PAS"/>
</dbReference>
<evidence type="ECO:0000256" key="11">
    <source>
        <dbReference type="ARBA" id="ARBA00023136"/>
    </source>
</evidence>
<dbReference type="Pfam" id="PF02518">
    <property type="entry name" value="HATPase_c"/>
    <property type="match status" value="1"/>
</dbReference>
<evidence type="ECO:0000256" key="1">
    <source>
        <dbReference type="ARBA" id="ARBA00000085"/>
    </source>
</evidence>
<reference evidence="13 15" key="2">
    <citation type="submission" date="2020-08" db="EMBL/GenBank/DDBJ databases">
        <title>Genomic Encyclopedia of Type Strains, Phase III (KMG-III): the genomes of soil and plant-associated and newly described type strains.</title>
        <authorList>
            <person name="Whitman W."/>
        </authorList>
    </citation>
    <scope>NUCLEOTIDE SEQUENCE [LARGE SCALE GENOMIC DNA]</scope>
    <source>
        <strain evidence="13 15">CECT 8088</strain>
    </source>
</reference>
<dbReference type="PANTHER" id="PTHR42878:SF7">
    <property type="entry name" value="SENSOR HISTIDINE KINASE GLRK"/>
    <property type="match status" value="1"/>
</dbReference>
<dbReference type="InterPro" id="IPR050351">
    <property type="entry name" value="BphY/WalK/GraS-like"/>
</dbReference>
<keyword evidence="8 13" id="KW-0418">Kinase</keyword>
<keyword evidence="5" id="KW-0597">Phosphoprotein</keyword>
<dbReference type="SUPFAM" id="SSF47384">
    <property type="entry name" value="Homodimeric domain of signal transducing histidine kinase"/>
    <property type="match status" value="1"/>
</dbReference>
<evidence type="ECO:0000313" key="15">
    <source>
        <dbReference type="Proteomes" id="UP000557688"/>
    </source>
</evidence>
<keyword evidence="7" id="KW-0547">Nucleotide-binding</keyword>
<dbReference type="RefSeq" id="WP_176622170.1">
    <property type="nucleotide sequence ID" value="NZ_JABXXQ010000038.1"/>
</dbReference>
<dbReference type="InterPro" id="IPR036097">
    <property type="entry name" value="HisK_dim/P_sf"/>
</dbReference>
<evidence type="ECO:0000256" key="8">
    <source>
        <dbReference type="ARBA" id="ARBA00022777"/>
    </source>
</evidence>
<evidence type="ECO:0000313" key="16">
    <source>
        <dbReference type="Proteomes" id="UP000565205"/>
    </source>
</evidence>
<evidence type="ECO:0000256" key="9">
    <source>
        <dbReference type="ARBA" id="ARBA00022840"/>
    </source>
</evidence>
<dbReference type="SMART" id="SM00387">
    <property type="entry name" value="HATPase_c"/>
    <property type="match status" value="1"/>
</dbReference>
<evidence type="ECO:0000313" key="14">
    <source>
        <dbReference type="EMBL" id="NVN29454.1"/>
    </source>
</evidence>
<keyword evidence="6 13" id="KW-0808">Transferase</keyword>
<dbReference type="InterPro" id="IPR005467">
    <property type="entry name" value="His_kinase_dom"/>
</dbReference>
<evidence type="ECO:0000256" key="10">
    <source>
        <dbReference type="ARBA" id="ARBA00023012"/>
    </source>
</evidence>
<dbReference type="Pfam" id="PF13188">
    <property type="entry name" value="PAS_8"/>
    <property type="match status" value="1"/>
</dbReference>
<comment type="caution">
    <text evidence="13">The sequence shown here is derived from an EMBL/GenBank/DDBJ whole genome shotgun (WGS) entry which is preliminary data.</text>
</comment>
<dbReference type="FunFam" id="1.10.287.130:FF:000008">
    <property type="entry name" value="Two-component sensor histidine kinase"/>
    <property type="match status" value="1"/>
</dbReference>
<comment type="catalytic activity">
    <reaction evidence="1">
        <text>ATP + protein L-histidine = ADP + protein N-phospho-L-histidine.</text>
        <dbReference type="EC" id="2.7.13.3"/>
    </reaction>
</comment>
<accession>A0A839UYT3</accession>
<reference evidence="14 16" key="1">
    <citation type="submission" date="2020-06" db="EMBL/GenBank/DDBJ databases">
        <title>Description of novel acetic acid bacteria.</title>
        <authorList>
            <person name="Sombolestani A."/>
        </authorList>
    </citation>
    <scope>NUCLEOTIDE SEQUENCE [LARGE SCALE GENOMIC DNA]</scope>
    <source>
        <strain evidence="14 16">LMG 26838</strain>
    </source>
</reference>
<keyword evidence="4" id="KW-1003">Cell membrane</keyword>
<dbReference type="EMBL" id="JABXXQ010000038">
    <property type="protein sequence ID" value="NVN29454.1"/>
    <property type="molecule type" value="Genomic_DNA"/>
</dbReference>
<evidence type="ECO:0000256" key="4">
    <source>
        <dbReference type="ARBA" id="ARBA00022475"/>
    </source>
</evidence>
<dbReference type="GO" id="GO:0007234">
    <property type="term" value="P:osmosensory signaling via phosphorelay pathway"/>
    <property type="evidence" value="ECO:0007669"/>
    <property type="project" value="TreeGrafter"/>
</dbReference>
<dbReference type="Gene3D" id="1.10.287.130">
    <property type="match status" value="1"/>
</dbReference>
<keyword evidence="9" id="KW-0067">ATP-binding</keyword>